<dbReference type="Proteomes" id="UP001558652">
    <property type="component" value="Unassembled WGS sequence"/>
</dbReference>
<evidence type="ECO:0000313" key="2">
    <source>
        <dbReference type="Proteomes" id="UP001558652"/>
    </source>
</evidence>
<evidence type="ECO:0000313" key="1">
    <source>
        <dbReference type="EMBL" id="KAL1131755.1"/>
    </source>
</evidence>
<organism evidence="1 2">
    <name type="scientific">Ranatra chinensis</name>
    <dbReference type="NCBI Taxonomy" id="642074"/>
    <lineage>
        <taxon>Eukaryota</taxon>
        <taxon>Metazoa</taxon>
        <taxon>Ecdysozoa</taxon>
        <taxon>Arthropoda</taxon>
        <taxon>Hexapoda</taxon>
        <taxon>Insecta</taxon>
        <taxon>Pterygota</taxon>
        <taxon>Neoptera</taxon>
        <taxon>Paraneoptera</taxon>
        <taxon>Hemiptera</taxon>
        <taxon>Heteroptera</taxon>
        <taxon>Panheteroptera</taxon>
        <taxon>Nepomorpha</taxon>
        <taxon>Nepidae</taxon>
        <taxon>Ranatrinae</taxon>
        <taxon>Ranatra</taxon>
    </lineage>
</organism>
<dbReference type="EMBL" id="JBFDAA010000006">
    <property type="protein sequence ID" value="KAL1131755.1"/>
    <property type="molecule type" value="Genomic_DNA"/>
</dbReference>
<dbReference type="AlphaFoldDB" id="A0ABD0YKN2"/>
<sequence>MVSKRRNVFGQNRNQKATERSTCTFRTRFWHQHAGGTVELTYGKRNYLQNMDDYFALHCLLRVSVLVAPSGHGRAFVVRNSMPVTEDGVTGPWDGYEQKSLPPRIAYRFMNTIPLKAIPSTVVTHATYHKLYVTKLWSVVSCPVRTNELKAEDDRPRHKELYFRVKEAEIIDLEFKSSGLPVESPPHHTRRALVKPRRVGRQVERVMRMVVLLAAESIKASKLSLGNKLTIYNMILKPTWTYGIELWDSARKSYIDRIHSFPSNTLRTILDAPWLETGSKTTISVVTSYDPNRTAEDCDWSKPVRIDQLRARDDKPQ</sequence>
<accession>A0ABD0YKN2</accession>
<comment type="caution">
    <text evidence="1">The sequence shown here is derived from an EMBL/GenBank/DDBJ whole genome shotgun (WGS) entry which is preliminary data.</text>
</comment>
<proteinExistence type="predicted"/>
<gene>
    <name evidence="1" type="ORF">AAG570_011368</name>
</gene>
<protein>
    <submittedName>
        <fullName evidence="1">Uncharacterized protein</fullName>
    </submittedName>
</protein>
<name>A0ABD0YKN2_9HEMI</name>
<keyword evidence="2" id="KW-1185">Reference proteome</keyword>
<reference evidence="1 2" key="1">
    <citation type="submission" date="2024-07" db="EMBL/GenBank/DDBJ databases">
        <title>Chromosome-level genome assembly of the water stick insect Ranatra chinensis (Heteroptera: Nepidae).</title>
        <authorList>
            <person name="Liu X."/>
        </authorList>
    </citation>
    <scope>NUCLEOTIDE SEQUENCE [LARGE SCALE GENOMIC DNA]</scope>
    <source>
        <strain evidence="1">Cailab_2021Rc</strain>
        <tissue evidence="1">Muscle</tissue>
    </source>
</reference>